<dbReference type="InterPro" id="IPR024992">
    <property type="entry name" value="DUF3891"/>
</dbReference>
<dbReference type="AlphaFoldDB" id="A0A951PA99"/>
<reference evidence="1" key="1">
    <citation type="submission" date="2021-05" db="EMBL/GenBank/DDBJ databases">
        <authorList>
            <person name="Pietrasiak N."/>
            <person name="Ward R."/>
            <person name="Stajich J.E."/>
            <person name="Kurbessoian T."/>
        </authorList>
    </citation>
    <scope>NUCLEOTIDE SEQUENCE</scope>
    <source>
        <strain evidence="1">GSE-TBD4-15B</strain>
    </source>
</reference>
<comment type="caution">
    <text evidence="1">The sequence shown here is derived from an EMBL/GenBank/DDBJ whole genome shotgun (WGS) entry which is preliminary data.</text>
</comment>
<dbReference type="Proteomes" id="UP000707356">
    <property type="component" value="Unassembled WGS sequence"/>
</dbReference>
<protein>
    <submittedName>
        <fullName evidence="1">DUF3891 family protein</fullName>
    </submittedName>
</protein>
<evidence type="ECO:0000313" key="1">
    <source>
        <dbReference type="EMBL" id="MBW4465892.1"/>
    </source>
</evidence>
<sequence length="68" mass="7616">MSAPRFVLSSVLSFAWHFILSNAAFVRLYETIAAISHHDYLEKEWEDHNLTPAGAPLDFTLDSGVGDH</sequence>
<evidence type="ECO:0000313" key="2">
    <source>
        <dbReference type="Proteomes" id="UP000707356"/>
    </source>
</evidence>
<organism evidence="1 2">
    <name type="scientific">Pegethrix bostrychoides GSE-TBD4-15B</name>
    <dbReference type="NCBI Taxonomy" id="2839662"/>
    <lineage>
        <taxon>Bacteria</taxon>
        <taxon>Bacillati</taxon>
        <taxon>Cyanobacteriota</taxon>
        <taxon>Cyanophyceae</taxon>
        <taxon>Oculatellales</taxon>
        <taxon>Oculatellaceae</taxon>
        <taxon>Pegethrix</taxon>
    </lineage>
</organism>
<accession>A0A951PA99</accession>
<proteinExistence type="predicted"/>
<dbReference type="Pfam" id="PF13030">
    <property type="entry name" value="DUF3891"/>
    <property type="match status" value="1"/>
</dbReference>
<gene>
    <name evidence="1" type="ORF">KME07_10705</name>
</gene>
<dbReference type="EMBL" id="JAHHHV010000064">
    <property type="protein sequence ID" value="MBW4465892.1"/>
    <property type="molecule type" value="Genomic_DNA"/>
</dbReference>
<reference evidence="1" key="2">
    <citation type="journal article" date="2022" name="Microbiol. Resour. Announc.">
        <title>Metagenome Sequencing to Explore Phylogenomics of Terrestrial Cyanobacteria.</title>
        <authorList>
            <person name="Ward R.D."/>
            <person name="Stajich J.E."/>
            <person name="Johansen J.R."/>
            <person name="Huntemann M."/>
            <person name="Clum A."/>
            <person name="Foster B."/>
            <person name="Foster B."/>
            <person name="Roux S."/>
            <person name="Palaniappan K."/>
            <person name="Varghese N."/>
            <person name="Mukherjee S."/>
            <person name="Reddy T.B.K."/>
            <person name="Daum C."/>
            <person name="Copeland A."/>
            <person name="Chen I.A."/>
            <person name="Ivanova N.N."/>
            <person name="Kyrpides N.C."/>
            <person name="Shapiro N."/>
            <person name="Eloe-Fadrosh E.A."/>
            <person name="Pietrasiak N."/>
        </authorList>
    </citation>
    <scope>NUCLEOTIDE SEQUENCE</scope>
    <source>
        <strain evidence="1">GSE-TBD4-15B</strain>
    </source>
</reference>
<name>A0A951PA99_9CYAN</name>